<evidence type="ECO:0000313" key="2">
    <source>
        <dbReference type="EMBL" id="GAA0139947.1"/>
    </source>
</evidence>
<dbReference type="EMBL" id="BAABME010015204">
    <property type="protein sequence ID" value="GAA0139947.1"/>
    <property type="molecule type" value="Genomic_DNA"/>
</dbReference>
<dbReference type="Proteomes" id="UP001454036">
    <property type="component" value="Unassembled WGS sequence"/>
</dbReference>
<reference evidence="2 3" key="1">
    <citation type="submission" date="2024-01" db="EMBL/GenBank/DDBJ databases">
        <title>The complete chloroplast genome sequence of Lithospermum erythrorhizon: insights into the phylogenetic relationship among Boraginaceae species and the maternal lineages of purple gromwells.</title>
        <authorList>
            <person name="Okada T."/>
            <person name="Watanabe K."/>
        </authorList>
    </citation>
    <scope>NUCLEOTIDE SEQUENCE [LARGE SCALE GENOMIC DNA]</scope>
</reference>
<keyword evidence="1" id="KW-0472">Membrane</keyword>
<gene>
    <name evidence="2" type="ORF">LIER_35164</name>
</gene>
<proteinExistence type="predicted"/>
<protein>
    <recommendedName>
        <fullName evidence="4">Zinc finger GRF-type domain-containing protein</fullName>
    </recommendedName>
</protein>
<evidence type="ECO:0000313" key="3">
    <source>
        <dbReference type="Proteomes" id="UP001454036"/>
    </source>
</evidence>
<name>A0AAV3NQJ1_LITER</name>
<organism evidence="2 3">
    <name type="scientific">Lithospermum erythrorhizon</name>
    <name type="common">Purple gromwell</name>
    <name type="synonym">Lithospermum officinale var. erythrorhizon</name>
    <dbReference type="NCBI Taxonomy" id="34254"/>
    <lineage>
        <taxon>Eukaryota</taxon>
        <taxon>Viridiplantae</taxon>
        <taxon>Streptophyta</taxon>
        <taxon>Embryophyta</taxon>
        <taxon>Tracheophyta</taxon>
        <taxon>Spermatophyta</taxon>
        <taxon>Magnoliopsida</taxon>
        <taxon>eudicotyledons</taxon>
        <taxon>Gunneridae</taxon>
        <taxon>Pentapetalae</taxon>
        <taxon>asterids</taxon>
        <taxon>lamiids</taxon>
        <taxon>Boraginales</taxon>
        <taxon>Boraginaceae</taxon>
        <taxon>Boraginoideae</taxon>
        <taxon>Lithospermeae</taxon>
        <taxon>Lithospermum</taxon>
    </lineage>
</organism>
<accession>A0AAV3NQJ1</accession>
<comment type="caution">
    <text evidence="2">The sequence shown here is derived from an EMBL/GenBank/DDBJ whole genome shotgun (WGS) entry which is preliminary data.</text>
</comment>
<sequence length="112" mass="12716">MALQESNIRCCGRYALEWVSFIEKNPGKRFVRCADRVGGYRFWEWIDDLVPPLARSVMDDKLKRAERKVKILGLFLLLCLSVVNLLLYGVGSSEDCISNCSCGRNELPSALE</sequence>
<evidence type="ECO:0008006" key="4">
    <source>
        <dbReference type="Google" id="ProtNLM"/>
    </source>
</evidence>
<dbReference type="AlphaFoldDB" id="A0AAV3NQJ1"/>
<keyword evidence="1" id="KW-0812">Transmembrane</keyword>
<feature type="transmembrane region" description="Helical" evidence="1">
    <location>
        <begin position="71"/>
        <end position="91"/>
    </location>
</feature>
<keyword evidence="1" id="KW-1133">Transmembrane helix</keyword>
<keyword evidence="3" id="KW-1185">Reference proteome</keyword>
<evidence type="ECO:0000256" key="1">
    <source>
        <dbReference type="SAM" id="Phobius"/>
    </source>
</evidence>